<feature type="compositionally biased region" description="Basic residues" evidence="1">
    <location>
        <begin position="43"/>
        <end position="54"/>
    </location>
</feature>
<name>A0A561BLA2_9ACTN</name>
<comment type="caution">
    <text evidence="2">The sequence shown here is derived from an EMBL/GenBank/DDBJ whole genome shotgun (WGS) entry which is preliminary data.</text>
</comment>
<keyword evidence="3" id="KW-1185">Reference proteome</keyword>
<accession>A0A561BLA2</accession>
<sequence length="54" mass="6640">MLFHTTESVQAEIAYRQERLKRDYQRPLWFRRTPAPQPEQTTHRLRLVHSRHAV</sequence>
<evidence type="ECO:0000256" key="1">
    <source>
        <dbReference type="SAM" id="MobiDB-lite"/>
    </source>
</evidence>
<feature type="region of interest" description="Disordered" evidence="1">
    <location>
        <begin position="33"/>
        <end position="54"/>
    </location>
</feature>
<dbReference type="EMBL" id="VIVK01000001">
    <property type="protein sequence ID" value="TWD79635.1"/>
    <property type="molecule type" value="Genomic_DNA"/>
</dbReference>
<organism evidence="2 3">
    <name type="scientific">Kribbella amoyensis</name>
    <dbReference type="NCBI Taxonomy" id="996641"/>
    <lineage>
        <taxon>Bacteria</taxon>
        <taxon>Bacillati</taxon>
        <taxon>Actinomycetota</taxon>
        <taxon>Actinomycetes</taxon>
        <taxon>Propionibacteriales</taxon>
        <taxon>Kribbellaceae</taxon>
        <taxon>Kribbella</taxon>
    </lineage>
</organism>
<gene>
    <name evidence="2" type="ORF">FB561_0699</name>
</gene>
<evidence type="ECO:0000313" key="2">
    <source>
        <dbReference type="EMBL" id="TWD79635.1"/>
    </source>
</evidence>
<dbReference type="AlphaFoldDB" id="A0A561BLA2"/>
<dbReference type="RefSeq" id="WP_170284530.1">
    <property type="nucleotide sequence ID" value="NZ_VIVK01000001.1"/>
</dbReference>
<evidence type="ECO:0000313" key="3">
    <source>
        <dbReference type="Proteomes" id="UP000318380"/>
    </source>
</evidence>
<dbReference type="Proteomes" id="UP000318380">
    <property type="component" value="Unassembled WGS sequence"/>
</dbReference>
<proteinExistence type="predicted"/>
<protein>
    <submittedName>
        <fullName evidence="2">Uncharacterized protein</fullName>
    </submittedName>
</protein>
<reference evidence="2 3" key="1">
    <citation type="submission" date="2019-06" db="EMBL/GenBank/DDBJ databases">
        <title>Sequencing the genomes of 1000 actinobacteria strains.</title>
        <authorList>
            <person name="Klenk H.-P."/>
        </authorList>
    </citation>
    <scope>NUCLEOTIDE SEQUENCE [LARGE SCALE GENOMIC DNA]</scope>
    <source>
        <strain evidence="2 3">DSM 24683</strain>
    </source>
</reference>